<proteinExistence type="predicted"/>
<dbReference type="RefSeq" id="WP_179140836.1">
    <property type="nucleotide sequence ID" value="NZ_MUKV01000042.1"/>
</dbReference>
<dbReference type="AlphaFoldDB" id="A0A1W0CE00"/>
<comment type="caution">
    <text evidence="1">The sequence shown here is derived from an EMBL/GenBank/DDBJ whole genome shotgun (WGS) entry which is preliminary data.</text>
</comment>
<dbReference type="NCBIfam" id="TIGR03347">
    <property type="entry name" value="VI_chp_1"/>
    <property type="match status" value="1"/>
</dbReference>
<evidence type="ECO:0008006" key="3">
    <source>
        <dbReference type="Google" id="ProtNLM"/>
    </source>
</evidence>
<reference evidence="1 2" key="1">
    <citation type="submission" date="2017-02" db="EMBL/GenBank/DDBJ databases">
        <title>Chromobacterium haemolyticum H5244.</title>
        <authorList>
            <person name="Gulvik C.A."/>
        </authorList>
    </citation>
    <scope>NUCLEOTIDE SEQUENCE [LARGE SCALE GENOMIC DNA]</scope>
    <source>
        <strain evidence="1 2">H5244</strain>
    </source>
</reference>
<name>A0A1W0CE00_9NEIS</name>
<protein>
    <recommendedName>
        <fullName evidence="3">Type VI secretion system baseplate subunit TssG</fullName>
    </recommendedName>
</protein>
<organism evidence="1 2">
    <name type="scientific">Chromobacterium haemolyticum</name>
    <dbReference type="NCBI Taxonomy" id="394935"/>
    <lineage>
        <taxon>Bacteria</taxon>
        <taxon>Pseudomonadati</taxon>
        <taxon>Pseudomonadota</taxon>
        <taxon>Betaproteobacteria</taxon>
        <taxon>Neisseriales</taxon>
        <taxon>Chromobacteriaceae</taxon>
        <taxon>Chromobacterium</taxon>
    </lineage>
</organism>
<dbReference type="PANTHER" id="PTHR35564:SF4">
    <property type="entry name" value="CYTOPLASMIC PROTEIN"/>
    <property type="match status" value="1"/>
</dbReference>
<evidence type="ECO:0000313" key="2">
    <source>
        <dbReference type="Proteomes" id="UP000192721"/>
    </source>
</evidence>
<dbReference type="Proteomes" id="UP000192721">
    <property type="component" value="Unassembled WGS sequence"/>
</dbReference>
<gene>
    <name evidence="1" type="ORF">B0T45_20995</name>
</gene>
<accession>A0A1W0CE00</accession>
<dbReference type="PANTHER" id="PTHR35564">
    <property type="match status" value="1"/>
</dbReference>
<dbReference type="Pfam" id="PF06996">
    <property type="entry name" value="T6SS_TssG"/>
    <property type="match status" value="1"/>
</dbReference>
<sequence>MNDWPTRIPHPERYEFFALLRQIEAGGHDKVGFGRSLRPSEDDIRLSQRPDLGFQPGSVQGWHYCSRSARHKLSVSVLGVFGANGPMPLHFTEYARDRLFFAKDASLCSFLDIFHHRMLSLFYRAWANTEPCVSFDQPQSNIFDDYLGSLFGGLNGVTERVPDSLFYAGRLLSPVRSAEGLSAILQDYFSVPISIEPFMAEWLTLHEADRSVLSVLRPRSQLGHNSALGRHIYSAQHKFCIRIGPLTLNSYMNFIPSGKNLSSLLAWVRLYTGSSRSFSVMLSLQANEVPRLRLGRGGRLAYMSWLGHWKPKTAADGLSISYSTQAAIPDCFQNIEKVHHD</sequence>
<dbReference type="EMBL" id="MUKV01000042">
    <property type="protein sequence ID" value="OQS32955.1"/>
    <property type="molecule type" value="Genomic_DNA"/>
</dbReference>
<dbReference type="InterPro" id="IPR010732">
    <property type="entry name" value="T6SS_TssG-like"/>
</dbReference>
<evidence type="ECO:0000313" key="1">
    <source>
        <dbReference type="EMBL" id="OQS32955.1"/>
    </source>
</evidence>